<evidence type="ECO:0000256" key="8">
    <source>
        <dbReference type="ARBA" id="ARBA00022605"/>
    </source>
</evidence>
<evidence type="ECO:0000256" key="13">
    <source>
        <dbReference type="ARBA" id="ARBA00031421"/>
    </source>
</evidence>
<reference evidence="18" key="1">
    <citation type="submission" date="2021-03" db="EMBL/GenBank/DDBJ databases">
        <title>Actinotalea soli sp. nov., isolated from soil.</title>
        <authorList>
            <person name="Ping W."/>
            <person name="Zhang J."/>
        </authorList>
    </citation>
    <scope>NUCLEOTIDE SEQUENCE</scope>
    <source>
        <strain evidence="18">BY-33</strain>
    </source>
</reference>
<name>A0A939LPX6_9CELL</name>
<keyword evidence="6" id="KW-0963">Cytoplasm</keyword>
<evidence type="ECO:0000256" key="12">
    <source>
        <dbReference type="ARBA" id="ARBA00023299"/>
    </source>
</evidence>
<keyword evidence="12" id="KW-0718">Serine biosynthesis</keyword>
<dbReference type="GO" id="GO:0019265">
    <property type="term" value="P:glycine biosynthetic process, by transamination of glyoxylate"/>
    <property type="evidence" value="ECO:0007669"/>
    <property type="project" value="TreeGrafter"/>
</dbReference>
<dbReference type="EMBL" id="JAGEMK010000004">
    <property type="protein sequence ID" value="MBO1752191.1"/>
    <property type="molecule type" value="Genomic_DNA"/>
</dbReference>
<dbReference type="GO" id="GO:0008453">
    <property type="term" value="F:alanine-glyoxylate transaminase activity"/>
    <property type="evidence" value="ECO:0007669"/>
    <property type="project" value="TreeGrafter"/>
</dbReference>
<dbReference type="GO" id="GO:0004648">
    <property type="term" value="F:O-phospho-L-serine:2-oxoglutarate aminotransferase activity"/>
    <property type="evidence" value="ECO:0007669"/>
    <property type="project" value="UniProtKB-EC"/>
</dbReference>
<dbReference type="Pfam" id="PF00266">
    <property type="entry name" value="Aminotran_5"/>
    <property type="match status" value="1"/>
</dbReference>
<dbReference type="InterPro" id="IPR015424">
    <property type="entry name" value="PyrdxlP-dep_Trfase"/>
</dbReference>
<comment type="similarity">
    <text evidence="4">Belongs to the class-V pyridoxal-phosphate-dependent aminotransferase family. SerC subfamily.</text>
</comment>
<evidence type="ECO:0000256" key="4">
    <source>
        <dbReference type="ARBA" id="ARBA00006904"/>
    </source>
</evidence>
<dbReference type="GO" id="GO:0004760">
    <property type="term" value="F:L-serine-pyruvate transaminase activity"/>
    <property type="evidence" value="ECO:0007669"/>
    <property type="project" value="TreeGrafter"/>
</dbReference>
<keyword evidence="7 18" id="KW-0032">Aminotransferase</keyword>
<dbReference type="AlphaFoldDB" id="A0A939LPX6"/>
<evidence type="ECO:0000313" key="18">
    <source>
        <dbReference type="EMBL" id="MBO1752191.1"/>
    </source>
</evidence>
<dbReference type="SUPFAM" id="SSF53383">
    <property type="entry name" value="PLP-dependent transferases"/>
    <property type="match status" value="1"/>
</dbReference>
<keyword evidence="10" id="KW-0663">Pyridoxal phosphate</keyword>
<dbReference type="PANTHER" id="PTHR21152">
    <property type="entry name" value="AMINOTRANSFERASE CLASS V"/>
    <property type="match status" value="1"/>
</dbReference>
<evidence type="ECO:0000256" key="3">
    <source>
        <dbReference type="ARBA" id="ARBA00005099"/>
    </source>
</evidence>
<evidence type="ECO:0000256" key="2">
    <source>
        <dbReference type="ARBA" id="ARBA00003483"/>
    </source>
</evidence>
<keyword evidence="9 18" id="KW-0808">Transferase</keyword>
<evidence type="ECO:0000256" key="1">
    <source>
        <dbReference type="ARBA" id="ARBA00001933"/>
    </source>
</evidence>
<dbReference type="EC" id="2.6.1.52" evidence="5"/>
<dbReference type="Gene3D" id="3.90.1150.10">
    <property type="entry name" value="Aspartate Aminotransferase, domain 1"/>
    <property type="match status" value="1"/>
</dbReference>
<keyword evidence="11" id="KW-0664">Pyridoxine biosynthesis</keyword>
<comment type="catalytic activity">
    <reaction evidence="15">
        <text>O-phospho-L-serine + 2-oxoglutarate = 3-phosphooxypyruvate + L-glutamate</text>
        <dbReference type="Rhea" id="RHEA:14329"/>
        <dbReference type="ChEBI" id="CHEBI:16810"/>
        <dbReference type="ChEBI" id="CHEBI:18110"/>
        <dbReference type="ChEBI" id="CHEBI:29985"/>
        <dbReference type="ChEBI" id="CHEBI:57524"/>
        <dbReference type="EC" id="2.6.1.52"/>
    </reaction>
</comment>
<dbReference type="PANTHER" id="PTHR21152:SF40">
    <property type="entry name" value="ALANINE--GLYOXYLATE AMINOTRANSFERASE"/>
    <property type="match status" value="1"/>
</dbReference>
<sequence>MVRRYISVVSIRSLTRGPFVRLGRLPPRLRCATLRRAPRAAPRDRPAPYSWRVEPPQITIPAHLLPADGRFGSGPSKVRPEQVEALAAVGRTLLGTSHRQAPVRGLVRRVRTGLAELFALPEGYEVVLGNGGSTAFWDLATFSLVQDRAQLCTFGEFGSSFARAVTRAPFLAEPEVRAAEPGSRALPEATPGTDTYAWPQNETSTGVVSPVLRPAGADDDALVLVDATSAAGGMAVDVSQTDVYYFAPQKSFASDGGLWLALCSPAAVARAERLAEDRWAPTFLSLSTAIASSRLDQTLNTPALATLVLLAEQIDWMLDQGGLAWAAARTQESSSHLYRWAEDRPWAQPFVADPAARSSVVGTIDLDASVDAATVCQVLRRHGVVDVEAYRKLGRNQIRIAMFPAIEPADVRALTACVDHVAERLGQG</sequence>
<evidence type="ECO:0000256" key="14">
    <source>
        <dbReference type="ARBA" id="ARBA00047630"/>
    </source>
</evidence>
<comment type="function">
    <text evidence="2">Catalyzes the reversible conversion of 3-phosphohydroxypyruvate to phosphoserine and of 3-hydroxy-2-oxo-4-phosphonooxybutanoate to phosphohydroxythreonine.</text>
</comment>
<dbReference type="Gene3D" id="3.40.640.10">
    <property type="entry name" value="Type I PLP-dependent aspartate aminotransferase-like (Major domain)"/>
    <property type="match status" value="1"/>
</dbReference>
<dbReference type="NCBIfam" id="TIGR01366">
    <property type="entry name" value="serC_3"/>
    <property type="match status" value="1"/>
</dbReference>
<dbReference type="InterPro" id="IPR006272">
    <property type="entry name" value="Pser_aminoTfrase_mycobac"/>
</dbReference>
<evidence type="ECO:0000313" key="19">
    <source>
        <dbReference type="Proteomes" id="UP000664209"/>
    </source>
</evidence>
<comment type="catalytic activity">
    <reaction evidence="14">
        <text>4-(phosphooxy)-L-threonine + 2-oxoglutarate = (R)-3-hydroxy-2-oxo-4-phosphooxybutanoate + L-glutamate</text>
        <dbReference type="Rhea" id="RHEA:16573"/>
        <dbReference type="ChEBI" id="CHEBI:16810"/>
        <dbReference type="ChEBI" id="CHEBI:29985"/>
        <dbReference type="ChEBI" id="CHEBI:58452"/>
        <dbReference type="ChEBI" id="CHEBI:58538"/>
        <dbReference type="EC" id="2.6.1.52"/>
    </reaction>
</comment>
<evidence type="ECO:0000256" key="9">
    <source>
        <dbReference type="ARBA" id="ARBA00022679"/>
    </source>
</evidence>
<keyword evidence="19" id="KW-1185">Reference proteome</keyword>
<evidence type="ECO:0000256" key="10">
    <source>
        <dbReference type="ARBA" id="ARBA00022898"/>
    </source>
</evidence>
<protein>
    <recommendedName>
        <fullName evidence="5">phosphoserine transaminase</fullName>
        <ecNumber evidence="5">2.6.1.52</ecNumber>
    </recommendedName>
    <alternativeName>
        <fullName evidence="13">Phosphohydroxythreonine aminotransferase</fullName>
    </alternativeName>
</protein>
<dbReference type="InterPro" id="IPR000192">
    <property type="entry name" value="Aminotrans_V_dom"/>
</dbReference>
<organism evidence="18 19">
    <name type="scientific">Actinotalea soli</name>
    <dbReference type="NCBI Taxonomy" id="2819234"/>
    <lineage>
        <taxon>Bacteria</taxon>
        <taxon>Bacillati</taxon>
        <taxon>Actinomycetota</taxon>
        <taxon>Actinomycetes</taxon>
        <taxon>Micrococcales</taxon>
        <taxon>Cellulomonadaceae</taxon>
        <taxon>Actinotalea</taxon>
    </lineage>
</organism>
<evidence type="ECO:0000256" key="16">
    <source>
        <dbReference type="SAM" id="MobiDB-lite"/>
    </source>
</evidence>
<dbReference type="GO" id="GO:0006564">
    <property type="term" value="P:L-serine biosynthetic process"/>
    <property type="evidence" value="ECO:0007669"/>
    <property type="project" value="UniProtKB-KW"/>
</dbReference>
<comment type="pathway">
    <text evidence="3">Amino-acid biosynthesis; L-serine biosynthesis; L-serine from 3-phospho-D-glycerate: step 2/3.</text>
</comment>
<gene>
    <name evidence="18" type="ORF">J4G33_10295</name>
</gene>
<comment type="cofactor">
    <cofactor evidence="1">
        <name>pyridoxal 5'-phosphate</name>
        <dbReference type="ChEBI" id="CHEBI:597326"/>
    </cofactor>
</comment>
<evidence type="ECO:0000259" key="17">
    <source>
        <dbReference type="Pfam" id="PF00266"/>
    </source>
</evidence>
<dbReference type="InterPro" id="IPR015421">
    <property type="entry name" value="PyrdxlP-dep_Trfase_major"/>
</dbReference>
<keyword evidence="8" id="KW-0028">Amino-acid biosynthesis</keyword>
<dbReference type="InterPro" id="IPR015422">
    <property type="entry name" value="PyrdxlP-dep_Trfase_small"/>
</dbReference>
<evidence type="ECO:0000256" key="5">
    <source>
        <dbReference type="ARBA" id="ARBA00013030"/>
    </source>
</evidence>
<dbReference type="PIRSF" id="PIRSF000525">
    <property type="entry name" value="SerC"/>
    <property type="match status" value="1"/>
</dbReference>
<evidence type="ECO:0000256" key="15">
    <source>
        <dbReference type="ARBA" id="ARBA00049007"/>
    </source>
</evidence>
<feature type="domain" description="Aminotransferase class V" evidence="17">
    <location>
        <begin position="191"/>
        <end position="384"/>
    </location>
</feature>
<dbReference type="GO" id="GO:0008615">
    <property type="term" value="P:pyridoxine biosynthetic process"/>
    <property type="evidence" value="ECO:0007669"/>
    <property type="project" value="UniProtKB-KW"/>
</dbReference>
<evidence type="ECO:0000256" key="6">
    <source>
        <dbReference type="ARBA" id="ARBA00022490"/>
    </source>
</evidence>
<dbReference type="Proteomes" id="UP000664209">
    <property type="component" value="Unassembled WGS sequence"/>
</dbReference>
<evidence type="ECO:0000256" key="11">
    <source>
        <dbReference type="ARBA" id="ARBA00023096"/>
    </source>
</evidence>
<evidence type="ECO:0000256" key="7">
    <source>
        <dbReference type="ARBA" id="ARBA00022576"/>
    </source>
</evidence>
<proteinExistence type="inferred from homology"/>
<feature type="region of interest" description="Disordered" evidence="16">
    <location>
        <begin position="179"/>
        <end position="202"/>
    </location>
</feature>
<comment type="caution">
    <text evidence="18">The sequence shown here is derived from an EMBL/GenBank/DDBJ whole genome shotgun (WGS) entry which is preliminary data.</text>
</comment>
<dbReference type="InterPro" id="IPR022278">
    <property type="entry name" value="Pser_aminoTfrase"/>
</dbReference>
<accession>A0A939LPX6</accession>